<protein>
    <submittedName>
        <fullName evidence="3">Interleukin-31</fullName>
    </submittedName>
</protein>
<evidence type="ECO:0000313" key="3">
    <source>
        <dbReference type="RefSeq" id="XP_008057934.1"/>
    </source>
</evidence>
<dbReference type="KEGG" id="csyr:103262128"/>
<evidence type="ECO:0000313" key="2">
    <source>
        <dbReference type="Proteomes" id="UP000189704"/>
    </source>
</evidence>
<dbReference type="PANTHER" id="PTHR38652:SF1">
    <property type="entry name" value="INTERLEUKIN-31"/>
    <property type="match status" value="1"/>
</dbReference>
<reference evidence="3" key="1">
    <citation type="submission" date="2025-08" db="UniProtKB">
        <authorList>
            <consortium name="RefSeq"/>
        </authorList>
    </citation>
    <scope>IDENTIFICATION</scope>
</reference>
<feature type="signal peptide" evidence="1">
    <location>
        <begin position="1"/>
        <end position="23"/>
    </location>
</feature>
<dbReference type="GO" id="GO:0005615">
    <property type="term" value="C:extracellular space"/>
    <property type="evidence" value="ECO:0007669"/>
    <property type="project" value="TreeGrafter"/>
</dbReference>
<dbReference type="RefSeq" id="XP_008057934.1">
    <property type="nucleotide sequence ID" value="XM_008059743.1"/>
</dbReference>
<dbReference type="Proteomes" id="UP000189704">
    <property type="component" value="Unplaced"/>
</dbReference>
<keyword evidence="1" id="KW-0732">Signal</keyword>
<dbReference type="OrthoDB" id="9837064at2759"/>
<dbReference type="STRING" id="1868482.ENSTSYP00000008261"/>
<dbReference type="PANTHER" id="PTHR38652">
    <property type="entry name" value="INTERLEUKIN-31"/>
    <property type="match status" value="1"/>
</dbReference>
<dbReference type="CTD" id="386653"/>
<sequence>MVSHAGPATSVLFLLCCLRSWLSSHTFPIHSLPAREVQKIVEELRFVSEMLLENYVKEEKVVPTFQNYTLPCFTPNAQPPDNSSSSDIRAYFKAIRQFRDDTAAIDEVLEHLDKLRLQDAPETDISLPTDTFELKCFILTVFQQFSECVDHVLKSLTAEVQ</sequence>
<proteinExistence type="predicted"/>
<dbReference type="GO" id="GO:0005126">
    <property type="term" value="F:cytokine receptor binding"/>
    <property type="evidence" value="ECO:0007669"/>
    <property type="project" value="TreeGrafter"/>
</dbReference>
<dbReference type="AlphaFoldDB" id="A0A1U7TD17"/>
<accession>A0A1U7TD17</accession>
<keyword evidence="2" id="KW-1185">Reference proteome</keyword>
<organism evidence="2 3">
    <name type="scientific">Carlito syrichta</name>
    <name type="common">Philippine tarsier</name>
    <name type="synonym">Tarsius syrichta</name>
    <dbReference type="NCBI Taxonomy" id="1868482"/>
    <lineage>
        <taxon>Eukaryota</taxon>
        <taxon>Metazoa</taxon>
        <taxon>Chordata</taxon>
        <taxon>Craniata</taxon>
        <taxon>Vertebrata</taxon>
        <taxon>Euteleostomi</taxon>
        <taxon>Mammalia</taxon>
        <taxon>Eutheria</taxon>
        <taxon>Euarchontoglires</taxon>
        <taxon>Primates</taxon>
        <taxon>Haplorrhini</taxon>
        <taxon>Tarsiiformes</taxon>
        <taxon>Tarsiidae</taxon>
        <taxon>Carlito</taxon>
    </lineage>
</organism>
<name>A0A1U7TD17_CARSF</name>
<gene>
    <name evidence="3" type="primary">IL31</name>
</gene>
<dbReference type="GeneID" id="103262128"/>
<dbReference type="InterPro" id="IPR027987">
    <property type="entry name" value="IL-31"/>
</dbReference>
<evidence type="ECO:0000256" key="1">
    <source>
        <dbReference type="SAM" id="SignalP"/>
    </source>
</evidence>
<dbReference type="GO" id="GO:0005125">
    <property type="term" value="F:cytokine activity"/>
    <property type="evidence" value="ECO:0007669"/>
    <property type="project" value="TreeGrafter"/>
</dbReference>
<feature type="chain" id="PRO_5010559612" evidence="1">
    <location>
        <begin position="24"/>
        <end position="161"/>
    </location>
</feature>
<dbReference type="Pfam" id="PF15209">
    <property type="entry name" value="IL31"/>
    <property type="match status" value="1"/>
</dbReference>